<evidence type="ECO:0000313" key="3">
    <source>
        <dbReference type="Proteomes" id="UP000075578"/>
    </source>
</evidence>
<accession>A0A150ITC0</accession>
<comment type="caution">
    <text evidence="2">The sequence shown here is derived from an EMBL/GenBank/DDBJ whole genome shotgun (WGS) entry which is preliminary data.</text>
</comment>
<dbReference type="EMBL" id="LNGD01000143">
    <property type="protein sequence ID" value="KYC48210.1"/>
    <property type="molecule type" value="Genomic_DNA"/>
</dbReference>
<evidence type="ECO:0000259" key="1">
    <source>
        <dbReference type="Pfam" id="PF18843"/>
    </source>
</evidence>
<dbReference type="InterPro" id="IPR040809">
    <property type="entry name" value="LPD28"/>
</dbReference>
<proteinExistence type="predicted"/>
<evidence type="ECO:0000313" key="2">
    <source>
        <dbReference type="EMBL" id="KYC48210.1"/>
    </source>
</evidence>
<dbReference type="Pfam" id="PF18843">
    <property type="entry name" value="LPD28"/>
    <property type="match status" value="1"/>
</dbReference>
<feature type="domain" description="Large polyvalent protein associated" evidence="1">
    <location>
        <begin position="52"/>
        <end position="110"/>
    </location>
</feature>
<organism evidence="2 3">
    <name type="scientific">Candidatus Methanofastidiosum methylothiophilum</name>
    <dbReference type="NCBI Taxonomy" id="1705564"/>
    <lineage>
        <taxon>Archaea</taxon>
        <taxon>Methanobacteriati</taxon>
        <taxon>Methanobacteriota</taxon>
        <taxon>Stenosarchaea group</taxon>
        <taxon>Candidatus Methanofastidiosia</taxon>
        <taxon>Candidatus Methanofastidiosales</taxon>
        <taxon>Candidatus Methanofastidiosaceae</taxon>
        <taxon>Candidatus Methanofastidiosum</taxon>
    </lineage>
</organism>
<name>A0A150ITC0_9EURY</name>
<dbReference type="AlphaFoldDB" id="A0A150ITC0"/>
<reference evidence="2 3" key="1">
    <citation type="journal article" date="2016" name="ISME J.">
        <title>Chasing the elusive Euryarchaeota class WSA2: genomes reveal a uniquely fastidious methyl-reducing methanogen.</title>
        <authorList>
            <person name="Nobu M.K."/>
            <person name="Narihiro T."/>
            <person name="Kuroda K."/>
            <person name="Mei R."/>
            <person name="Liu W.T."/>
        </authorList>
    </citation>
    <scope>NUCLEOTIDE SEQUENCE [LARGE SCALE GENOMIC DNA]</scope>
    <source>
        <strain evidence="2">U1lsi0528_Bin089</strain>
    </source>
</reference>
<gene>
    <name evidence="2" type="ORF">AMQ74_01620</name>
</gene>
<dbReference type="Proteomes" id="UP000075578">
    <property type="component" value="Unassembled WGS sequence"/>
</dbReference>
<sequence length="127" mass="15123">MSKDIILTYREDSLIYKIIDGIRRLRGRYTLEELLEKEHGYEEEFRGKTIYIFPMGRVDIKRLPEGYHRYSVRGSDYDWGQAATIEHSVGVNYWGFVLSKEELDLNKVDYGGTKYIQLTKKERDEIF</sequence>
<protein>
    <recommendedName>
        <fullName evidence="1">Large polyvalent protein associated domain-containing protein</fullName>
    </recommendedName>
</protein>